<dbReference type="Pfam" id="PF13569">
    <property type="entry name" value="DUF4132"/>
    <property type="match status" value="1"/>
</dbReference>
<dbReference type="Proteomes" id="UP001216907">
    <property type="component" value="Unassembled WGS sequence"/>
</dbReference>
<dbReference type="EMBL" id="JARRAG010000001">
    <property type="protein sequence ID" value="MDG3002213.1"/>
    <property type="molecule type" value="Genomic_DNA"/>
</dbReference>
<dbReference type="InterPro" id="IPR056639">
    <property type="entry name" value="DUF7737"/>
</dbReference>
<organism evidence="3 4">
    <name type="scientific">Paludisphaera mucosa</name>
    <dbReference type="NCBI Taxonomy" id="3030827"/>
    <lineage>
        <taxon>Bacteria</taxon>
        <taxon>Pseudomonadati</taxon>
        <taxon>Planctomycetota</taxon>
        <taxon>Planctomycetia</taxon>
        <taxon>Isosphaerales</taxon>
        <taxon>Isosphaeraceae</taxon>
        <taxon>Paludisphaera</taxon>
    </lineage>
</organism>
<protein>
    <submittedName>
        <fullName evidence="3">DUF4132 domain-containing protein</fullName>
    </submittedName>
</protein>
<evidence type="ECO:0000313" key="4">
    <source>
        <dbReference type="Proteomes" id="UP001216907"/>
    </source>
</evidence>
<dbReference type="InterPro" id="IPR025406">
    <property type="entry name" value="DUF4132"/>
</dbReference>
<name>A0ABT6F3Q7_9BACT</name>
<sequence length="869" mass="95611">MGKAAKPVPVDELDELIEALAKEKPAGKHDNSWHGVQIGDLESGVKLLGLGRAMQVEAVERLVGRTLAIEKRIREIVEAAGREHNQYTSTPEWKRLSEPRVRFELGLRALLRRKHALAESTVIDLLRWVVESSFTGPYWQPLGGIATAVENLAADAPLGQAATAAVRAAIVRLTPLSQYGDDLRKPLGRLMKLVAGEDAARIDAGEAWSDAALADLAAMAPDRRAAWQALLISCQTAGAGKPSAKWLKAVGPLIEAIGRSDFKARLLRWLPLVDKPRTAPSPRQNAWEPDYDQLIEPHHVDLLRGLAWCAGIEADRDLARALAALALSAYRKIPGKGPRLIALGHAAVAALGMMPGMDAVGQLAILKLKIKFIPAQKEAEKALDVAAAREGLPREEIDELAVPAYGLEEAGRRVETLGDYTAELVVDGPDAHLHWSKDGKALKSAPAAAKKDHSEEVKDLQNAAKDVGKMLTAQRERIEGLFLAQKSWPLTAWRERYLDHPLVGTMARRLVWTFETGGRAVAGAWLDGRLVAADDAALEGLGEETRVSLWHPIDRPVDEVVAWRDWFDRHRVRQPFKQAYREVYVLTDAERNTRVYSNRFAAHVLRQHQYHALCAARGWRNKLRLMVDDTYPASSRDLPGWGLRAEFWVEGAGDRHGTDTTDSGSYLYLTTDQVRFYEVGATQRHAHAGGGGYAPDWRGGDAEPVALDRIPPLVLSEILRDVDLFVGVASVGNDPSWSDGGPDGRYANYWQSYSFGDLTANGKTRKAVLERLIPRLKIAPRCAFSDKFLVVRGDLRTYKIHLGSGNILMEPNDQYLCIVPKRGGEPQGDGVFLPFEGDAVLSIILSKALMLAEDKKITDSTITSQIGRK</sequence>
<evidence type="ECO:0000259" key="2">
    <source>
        <dbReference type="Pfam" id="PF24879"/>
    </source>
</evidence>
<dbReference type="Pfam" id="PF24879">
    <property type="entry name" value="DUF7737"/>
    <property type="match status" value="1"/>
</dbReference>
<evidence type="ECO:0000259" key="1">
    <source>
        <dbReference type="Pfam" id="PF13569"/>
    </source>
</evidence>
<evidence type="ECO:0000313" key="3">
    <source>
        <dbReference type="EMBL" id="MDG3002213.1"/>
    </source>
</evidence>
<feature type="domain" description="DUF7737" evidence="2">
    <location>
        <begin position="763"/>
        <end position="866"/>
    </location>
</feature>
<accession>A0ABT6F3Q7</accession>
<dbReference type="RefSeq" id="WP_277858577.1">
    <property type="nucleotide sequence ID" value="NZ_JARRAG010000001.1"/>
</dbReference>
<gene>
    <name evidence="3" type="ORF">PZE19_00285</name>
</gene>
<keyword evidence="4" id="KW-1185">Reference proteome</keyword>
<proteinExistence type="predicted"/>
<reference evidence="3 4" key="1">
    <citation type="submission" date="2023-03" db="EMBL/GenBank/DDBJ databases">
        <title>Paludisphaera mucosa sp. nov. a novel planctomycete from northern fen.</title>
        <authorList>
            <person name="Ivanova A."/>
        </authorList>
    </citation>
    <scope>NUCLEOTIDE SEQUENCE [LARGE SCALE GENOMIC DNA]</scope>
    <source>
        <strain evidence="3 4">Pla2</strain>
    </source>
</reference>
<feature type="domain" description="DUF4132" evidence="1">
    <location>
        <begin position="439"/>
        <end position="619"/>
    </location>
</feature>
<comment type="caution">
    <text evidence="3">The sequence shown here is derived from an EMBL/GenBank/DDBJ whole genome shotgun (WGS) entry which is preliminary data.</text>
</comment>